<proteinExistence type="predicted"/>
<dbReference type="EMBL" id="VEPZ02001764">
    <property type="protein sequence ID" value="KAE8656578.1"/>
    <property type="molecule type" value="Genomic_DNA"/>
</dbReference>
<sequence>MTNPIKVRLQLRLNPNEDGNDQIHLHEPDPKSPHDFVPQQVLLRKLEELVRNLSEIVSRLESKLSESSKVYHRRSVKANVQEIEVRDGERGRAVSVTKYSPFWSERFQFMSAVKLDSDATCINVLPFRDYEGLSKYVAVGDEKGRVFVFLRNGDVTAEFHTGSESPIMAMVSYMSVFKNESVVVTGHRNGMVLVNRVYGGSNGEELSSPVVETVGKFVASEGGGDGLPITTLEVHHVGRMRYILSTDLSGKIRVFREDGTIYGSAMPTSRPLVFLKQRSLFLTETGAGSLDLRSMKIKESECEGLNHSLARNYVFDAAERSKAYGFTSDGDLIHVLLLGDSMNFKCRVRSKKKLEMNEPLAFLAIKGYLLIVDPEKVFVYNVSTPHYVRAGAPRFLFSASLDEIRSSFLTYPAVDTDKEIRHTTPLIASDREKLIVLGLGGDYIGMYRSNLPVMKGESNSMLWTSPVLLFILFLFGAWQFFAKKKEAFTSLGPNEPFSSTSATDGAPLGSKTADRSFIDSSSRGSDMSDLRSSGLRSRRYASPSRYQGGATSSFRPSSVDPSSRPTSIEPSYRVDPSSRPASIEPNYRVDPSSRPASIEPNYRANPISRPATIEPSYRADPTSRPASIEPNYRGDPTSRAASIDPSYRAAQELKYRGSTLEPGFPKRRESLFVNSHIVDDNS</sequence>
<keyword evidence="3" id="KW-0418">Kinase</keyword>
<evidence type="ECO:0000313" key="4">
    <source>
        <dbReference type="Proteomes" id="UP000436088"/>
    </source>
</evidence>
<dbReference type="InterPro" id="IPR036322">
    <property type="entry name" value="WD40_repeat_dom_sf"/>
</dbReference>
<dbReference type="PANTHER" id="PTHR35464">
    <property type="entry name" value="OS06G0115200 PROTEIN"/>
    <property type="match status" value="1"/>
</dbReference>
<feature type="compositionally biased region" description="Basic and acidic residues" evidence="1">
    <location>
        <begin position="21"/>
        <end position="34"/>
    </location>
</feature>
<protein>
    <submittedName>
        <fullName evidence="3">Leucine-rich repeat transmembrane protein kinase</fullName>
    </submittedName>
</protein>
<organism evidence="3 4">
    <name type="scientific">Hibiscus syriacus</name>
    <name type="common">Rose of Sharon</name>
    <dbReference type="NCBI Taxonomy" id="106335"/>
    <lineage>
        <taxon>Eukaryota</taxon>
        <taxon>Viridiplantae</taxon>
        <taxon>Streptophyta</taxon>
        <taxon>Embryophyta</taxon>
        <taxon>Tracheophyta</taxon>
        <taxon>Spermatophyta</taxon>
        <taxon>Magnoliopsida</taxon>
        <taxon>eudicotyledons</taxon>
        <taxon>Gunneridae</taxon>
        <taxon>Pentapetalae</taxon>
        <taxon>rosids</taxon>
        <taxon>malvids</taxon>
        <taxon>Malvales</taxon>
        <taxon>Malvaceae</taxon>
        <taxon>Malvoideae</taxon>
        <taxon>Hibiscus</taxon>
    </lineage>
</organism>
<dbReference type="InterPro" id="IPR015943">
    <property type="entry name" value="WD40/YVTN_repeat-like_dom_sf"/>
</dbReference>
<name>A0A6A2WEP4_HIBSY</name>
<feature type="region of interest" description="Disordered" evidence="1">
    <location>
        <begin position="494"/>
        <end position="645"/>
    </location>
</feature>
<dbReference type="AlphaFoldDB" id="A0A6A2WEP4"/>
<feature type="region of interest" description="Disordered" evidence="1">
    <location>
        <begin position="13"/>
        <end position="34"/>
    </location>
</feature>
<keyword evidence="2 3" id="KW-0812">Transmembrane</keyword>
<evidence type="ECO:0000256" key="1">
    <source>
        <dbReference type="SAM" id="MobiDB-lite"/>
    </source>
</evidence>
<keyword evidence="2" id="KW-1133">Transmembrane helix</keyword>
<dbReference type="SUPFAM" id="SSF50978">
    <property type="entry name" value="WD40 repeat-like"/>
    <property type="match status" value="1"/>
</dbReference>
<accession>A0A6A2WEP4</accession>
<reference evidence="3" key="1">
    <citation type="submission" date="2019-09" db="EMBL/GenBank/DDBJ databases">
        <title>Draft genome information of white flower Hibiscus syriacus.</title>
        <authorList>
            <person name="Kim Y.-M."/>
        </authorList>
    </citation>
    <scope>NUCLEOTIDE SEQUENCE [LARGE SCALE GENOMIC DNA]</scope>
    <source>
        <strain evidence="3">YM2019G1</strain>
    </source>
</reference>
<feature type="compositionally biased region" description="Low complexity" evidence="1">
    <location>
        <begin position="551"/>
        <end position="567"/>
    </location>
</feature>
<feature type="compositionally biased region" description="Low complexity" evidence="1">
    <location>
        <begin position="518"/>
        <end position="535"/>
    </location>
</feature>
<dbReference type="Gene3D" id="2.130.10.10">
    <property type="entry name" value="YVTN repeat-like/Quinoprotein amine dehydrogenase"/>
    <property type="match status" value="1"/>
</dbReference>
<dbReference type="InterPro" id="IPR045288">
    <property type="entry name" value="At1g75140-like"/>
</dbReference>
<keyword evidence="2" id="KW-0472">Membrane</keyword>
<dbReference type="Proteomes" id="UP000436088">
    <property type="component" value="Unassembled WGS sequence"/>
</dbReference>
<feature type="transmembrane region" description="Helical" evidence="2">
    <location>
        <begin position="461"/>
        <end position="481"/>
    </location>
</feature>
<keyword evidence="4" id="KW-1185">Reference proteome</keyword>
<evidence type="ECO:0000313" key="3">
    <source>
        <dbReference type="EMBL" id="KAE8656578.1"/>
    </source>
</evidence>
<dbReference type="PANTHER" id="PTHR35464:SF1">
    <property type="entry name" value="OS06G0115200 PROTEIN"/>
    <property type="match status" value="1"/>
</dbReference>
<evidence type="ECO:0000256" key="2">
    <source>
        <dbReference type="SAM" id="Phobius"/>
    </source>
</evidence>
<dbReference type="GO" id="GO:0016301">
    <property type="term" value="F:kinase activity"/>
    <property type="evidence" value="ECO:0007669"/>
    <property type="project" value="UniProtKB-KW"/>
</dbReference>
<keyword evidence="3" id="KW-0808">Transferase</keyword>
<comment type="caution">
    <text evidence="3">The sequence shown here is derived from an EMBL/GenBank/DDBJ whole genome shotgun (WGS) entry which is preliminary data.</text>
</comment>
<gene>
    <name evidence="3" type="ORF">F3Y22_tig00116999pilonHSYRG00023</name>
</gene>